<dbReference type="OrthoDB" id="1047367at2759"/>
<dbReference type="InterPro" id="IPR009060">
    <property type="entry name" value="UBA-like_sf"/>
</dbReference>
<dbReference type="GO" id="GO:0005737">
    <property type="term" value="C:cytoplasm"/>
    <property type="evidence" value="ECO:0007669"/>
    <property type="project" value="UniProtKB-SubCell"/>
</dbReference>
<protein>
    <submittedName>
        <fullName evidence="9">DNA damage-inducible 1 isoform X2</fullName>
    </submittedName>
</protein>
<dbReference type="GO" id="GO:0031593">
    <property type="term" value="F:polyubiquitin modification-dependent protein binding"/>
    <property type="evidence" value="ECO:0007669"/>
    <property type="project" value="UniProtKB-ARBA"/>
</dbReference>
<accession>A0A8S0RRA3</accession>
<evidence type="ECO:0000313" key="10">
    <source>
        <dbReference type="Proteomes" id="UP000594638"/>
    </source>
</evidence>
<feature type="domain" description="UBA" evidence="7">
    <location>
        <begin position="325"/>
        <end position="366"/>
    </location>
</feature>
<dbReference type="Gene3D" id="1.10.8.10">
    <property type="entry name" value="DNA helicase RuvA subunit, C-terminal domain"/>
    <property type="match status" value="1"/>
</dbReference>
<evidence type="ECO:0000256" key="5">
    <source>
        <dbReference type="ARBA" id="ARBA00022750"/>
    </source>
</evidence>
<evidence type="ECO:0000313" key="9">
    <source>
        <dbReference type="EMBL" id="CAA2981753.1"/>
    </source>
</evidence>
<feature type="domain" description="Ubiquitin-like" evidence="8">
    <location>
        <begin position="1"/>
        <end position="75"/>
    </location>
</feature>
<comment type="caution">
    <text evidence="9">The sequence shown here is derived from an EMBL/GenBank/DDBJ whole genome shotgun (WGS) entry which is preliminary data.</text>
</comment>
<dbReference type="Proteomes" id="UP000594638">
    <property type="component" value="Unassembled WGS sequence"/>
</dbReference>
<dbReference type="GO" id="GO:0006508">
    <property type="term" value="P:proteolysis"/>
    <property type="evidence" value="ECO:0007669"/>
    <property type="project" value="UniProtKB-KW"/>
</dbReference>
<dbReference type="CDD" id="cd05479">
    <property type="entry name" value="RP_DDI"/>
    <property type="match status" value="1"/>
</dbReference>
<keyword evidence="10" id="KW-1185">Reference proteome</keyword>
<dbReference type="SUPFAM" id="SSF54236">
    <property type="entry name" value="Ubiquitin-like"/>
    <property type="match status" value="1"/>
</dbReference>
<dbReference type="InterPro" id="IPR029071">
    <property type="entry name" value="Ubiquitin-like_domsf"/>
</dbReference>
<dbReference type="SMART" id="SM00213">
    <property type="entry name" value="UBQ"/>
    <property type="match status" value="1"/>
</dbReference>
<dbReference type="PROSITE" id="PS50053">
    <property type="entry name" value="UBIQUITIN_2"/>
    <property type="match status" value="1"/>
</dbReference>
<keyword evidence="3" id="KW-0963">Cytoplasm</keyword>
<evidence type="ECO:0000259" key="7">
    <source>
        <dbReference type="PROSITE" id="PS50030"/>
    </source>
</evidence>
<dbReference type="Gramene" id="OE9A016826T2">
    <property type="protein sequence ID" value="OE9A016826C2"/>
    <property type="gene ID" value="OE9A016826"/>
</dbReference>
<dbReference type="InterPro" id="IPR021109">
    <property type="entry name" value="Peptidase_aspartic_dom_sf"/>
</dbReference>
<dbReference type="EMBL" id="CACTIH010003680">
    <property type="protein sequence ID" value="CAA2981753.1"/>
    <property type="molecule type" value="Genomic_DNA"/>
</dbReference>
<comment type="similarity">
    <text evidence="2">Belongs to the DDI1 family.</text>
</comment>
<dbReference type="SUPFAM" id="SSF46934">
    <property type="entry name" value="UBA-like"/>
    <property type="match status" value="1"/>
</dbReference>
<evidence type="ECO:0000256" key="4">
    <source>
        <dbReference type="ARBA" id="ARBA00022670"/>
    </source>
</evidence>
<dbReference type="Pfam" id="PF09668">
    <property type="entry name" value="Asp_protease"/>
    <property type="match status" value="1"/>
</dbReference>
<organism evidence="9 10">
    <name type="scientific">Olea europaea subsp. europaea</name>
    <dbReference type="NCBI Taxonomy" id="158383"/>
    <lineage>
        <taxon>Eukaryota</taxon>
        <taxon>Viridiplantae</taxon>
        <taxon>Streptophyta</taxon>
        <taxon>Embryophyta</taxon>
        <taxon>Tracheophyta</taxon>
        <taxon>Spermatophyta</taxon>
        <taxon>Magnoliopsida</taxon>
        <taxon>eudicotyledons</taxon>
        <taxon>Gunneridae</taxon>
        <taxon>Pentapetalae</taxon>
        <taxon>asterids</taxon>
        <taxon>lamiids</taxon>
        <taxon>Lamiales</taxon>
        <taxon>Oleaceae</taxon>
        <taxon>Oleeae</taxon>
        <taxon>Olea</taxon>
    </lineage>
</organism>
<dbReference type="PANTHER" id="PTHR12917">
    <property type="entry name" value="ASPARTYL PROTEASE DDI-RELATED"/>
    <property type="match status" value="1"/>
</dbReference>
<keyword evidence="6" id="KW-0378">Hydrolase</keyword>
<dbReference type="Gene3D" id="3.10.20.90">
    <property type="entry name" value="Phosphatidylinositol 3-kinase Catalytic Subunit, Chain A, domain 1"/>
    <property type="match status" value="1"/>
</dbReference>
<evidence type="ECO:0000256" key="1">
    <source>
        <dbReference type="ARBA" id="ARBA00004496"/>
    </source>
</evidence>
<dbReference type="InterPro" id="IPR033882">
    <property type="entry name" value="DDI1_N"/>
</dbReference>
<dbReference type="CDD" id="cd01796">
    <property type="entry name" value="Ubl_Ddi1_like"/>
    <property type="match status" value="1"/>
</dbReference>
<dbReference type="GO" id="GO:0004190">
    <property type="term" value="F:aspartic-type endopeptidase activity"/>
    <property type="evidence" value="ECO:0007669"/>
    <property type="project" value="UniProtKB-KW"/>
</dbReference>
<name>A0A8S0RRA3_OLEEU</name>
<dbReference type="SMART" id="SM00165">
    <property type="entry name" value="UBA"/>
    <property type="match status" value="1"/>
</dbReference>
<reference evidence="9 10" key="1">
    <citation type="submission" date="2019-12" db="EMBL/GenBank/DDBJ databases">
        <authorList>
            <person name="Alioto T."/>
            <person name="Alioto T."/>
            <person name="Gomez Garrido J."/>
        </authorList>
    </citation>
    <scope>NUCLEOTIDE SEQUENCE [LARGE SCALE GENOMIC DNA]</scope>
</reference>
<dbReference type="SUPFAM" id="SSF50630">
    <property type="entry name" value="Acid proteases"/>
    <property type="match status" value="1"/>
</dbReference>
<keyword evidence="5" id="KW-0064">Aspartyl protease</keyword>
<dbReference type="InterPro" id="IPR000626">
    <property type="entry name" value="Ubiquitin-like_dom"/>
</dbReference>
<sequence>MKITVMTDDEQLFILDVDQDETVENLKALLEEKTRVPQLQQLLYNGIVMRNNEKLGALGVGDRDLIVMVFNSSSSNARFVYVTLLAFQQQLRNYSNVMTELFQSDPELAQAILGNGLNMIQDISSTRNRQRGELWGQREEEMKAIDEIWATAIDYNPEAFAKEVMVYVDMEVNSVPLKAIVSSAAQSTIISKSCAERCGLSKLIDTRYRGIARGVGQSEIIGRIHVAPIKIGKIFYPCSFTVLDSPNMEFLFGFDMLYKFQCTIDLKENVLRVGLGEVSVPFLTEDILSSLFDEKRYTKEVSSSGVQVWILLFPLSTPPCFLIKGPDFEAKVAKFVELGIEREQVIKALKASGGNEDLTAIFLLLGGY</sequence>
<keyword evidence="4" id="KW-0645">Protease</keyword>
<evidence type="ECO:0000256" key="3">
    <source>
        <dbReference type="ARBA" id="ARBA00022490"/>
    </source>
</evidence>
<evidence type="ECO:0000256" key="6">
    <source>
        <dbReference type="ARBA" id="ARBA00022801"/>
    </source>
</evidence>
<evidence type="ECO:0000256" key="2">
    <source>
        <dbReference type="ARBA" id="ARBA00009136"/>
    </source>
</evidence>
<dbReference type="PROSITE" id="PS50030">
    <property type="entry name" value="UBA"/>
    <property type="match status" value="1"/>
</dbReference>
<dbReference type="InterPro" id="IPR015940">
    <property type="entry name" value="UBA"/>
</dbReference>
<comment type="subcellular location">
    <subcellularLocation>
        <location evidence="1">Cytoplasm</location>
    </subcellularLocation>
</comment>
<dbReference type="InterPro" id="IPR019103">
    <property type="entry name" value="Peptidase_aspartic_DDI1-type"/>
</dbReference>
<proteinExistence type="inferred from homology"/>
<evidence type="ECO:0000259" key="8">
    <source>
        <dbReference type="PROSITE" id="PS50053"/>
    </source>
</evidence>
<dbReference type="AlphaFoldDB" id="A0A8S0RRA3"/>
<dbReference type="Gene3D" id="2.40.70.10">
    <property type="entry name" value="Acid Proteases"/>
    <property type="match status" value="1"/>
</dbReference>
<dbReference type="Pfam" id="PF00240">
    <property type="entry name" value="ubiquitin"/>
    <property type="match status" value="1"/>
</dbReference>
<dbReference type="PANTHER" id="PTHR12917:SF1">
    <property type="entry name" value="AT13091P"/>
    <property type="match status" value="1"/>
</dbReference>
<gene>
    <name evidence="9" type="ORF">OLEA9_A016826</name>
</gene>